<gene>
    <name evidence="1" type="ORF">GKC49_13055</name>
</gene>
<reference evidence="1 2" key="1">
    <citation type="submission" date="2019-11" db="EMBL/GenBank/DDBJ databases">
        <title>Draft Genome Sequence of Plant Growth-Promoting Rhizosphere-Associated Bacteria.</title>
        <authorList>
            <person name="Vasilyev I.Y."/>
            <person name="Radchenko V."/>
            <person name="Ilnitskaya E.V."/>
        </authorList>
    </citation>
    <scope>NUCLEOTIDE SEQUENCE [LARGE SCALE GENOMIC DNA]</scope>
    <source>
        <strain evidence="1 2">VRA_MhP_f</strain>
    </source>
</reference>
<dbReference type="Proteomes" id="UP000461948">
    <property type="component" value="Unassembled WGS sequence"/>
</dbReference>
<name>A0A7X2MMN3_ENTAG</name>
<sequence>MTLNFEDLTTPESIDQHVASFCRLLSTENAVYIDVKPELWCKQSNCEMNVDKYIEQNGGEKVIGYKIWYIKRKYIEAERHVVYRKDGVYRDLTFNTDGETIILFVPDSKKITYDEKPLKTRMGLTQRAKLLAKQFDFQETGIRQMSQEDSWNKMPSYEDWLKGTRMSNLIPVPAKPGIR</sequence>
<proteinExistence type="predicted"/>
<dbReference type="AlphaFoldDB" id="A0A7X2MMN3"/>
<accession>A0A7X2MMN3</accession>
<evidence type="ECO:0000313" key="1">
    <source>
        <dbReference type="EMBL" id="MSE16010.1"/>
    </source>
</evidence>
<protein>
    <submittedName>
        <fullName evidence="1">Uncharacterized protein</fullName>
    </submittedName>
</protein>
<dbReference type="EMBL" id="WKLC01000539">
    <property type="protein sequence ID" value="MSE16010.1"/>
    <property type="molecule type" value="Genomic_DNA"/>
</dbReference>
<organism evidence="1 2">
    <name type="scientific">Enterobacter agglomerans</name>
    <name type="common">Erwinia herbicola</name>
    <name type="synonym">Pantoea agglomerans</name>
    <dbReference type="NCBI Taxonomy" id="549"/>
    <lineage>
        <taxon>Bacteria</taxon>
        <taxon>Pseudomonadati</taxon>
        <taxon>Pseudomonadota</taxon>
        <taxon>Gammaproteobacteria</taxon>
        <taxon>Enterobacterales</taxon>
        <taxon>Erwiniaceae</taxon>
        <taxon>Pantoea</taxon>
        <taxon>Pantoea agglomerans group</taxon>
    </lineage>
</organism>
<evidence type="ECO:0000313" key="2">
    <source>
        <dbReference type="Proteomes" id="UP000461948"/>
    </source>
</evidence>
<comment type="caution">
    <text evidence="1">The sequence shown here is derived from an EMBL/GenBank/DDBJ whole genome shotgun (WGS) entry which is preliminary data.</text>
</comment>